<sequence>MDTLLLSRIQFGANISFHILFPTITMALCWVLLFFKIRFNMTGDPAWMRAYRFWVRVFALSFALGVVSGITMSFQFGTNWPGYMETVGNIAGPLLGYEVLTAFFLEATFLGIMLFGVGRVSNRVHTLATLLVAIGTSLSAFWILALNSWMQTPTGFEMRDGVAYPLDWWAIIFNPSLPYRLTHMLLASGLTAAFLIAGISAYRLLRGDPKPGPRLALKTAIWMAAILTPVQILVGDLHGLNTFEHQPAKVAAMEGVWETQTGAPLVLFALPDSETRSNRWAVEIPKLASLILTHEWDGEVRGLNEFEGRHPPVAPVFWSFRIMVGIGVLMLVMAWTALILMLRRKTWPDWMLKGLVATTFSGWIATLAGWYVSEIGRQPYLVQDLLLTADAVTSVAPANVAVSLTLYLSLYGVLIVAYVRTLFVLANRAVKLDQELPETPVSDAALNPQPGT</sequence>
<reference evidence="13 14" key="1">
    <citation type="submission" date="2019-06" db="EMBL/GenBank/DDBJ databases">
        <title>Whole genome sequence for Cellvibrionaceae sp. R142.</title>
        <authorList>
            <person name="Wang G."/>
        </authorList>
    </citation>
    <scope>NUCLEOTIDE SEQUENCE [LARGE SCALE GENOMIC DNA]</scope>
    <source>
        <strain evidence="13 14">R142</strain>
    </source>
</reference>
<dbReference type="GO" id="GO:0016682">
    <property type="term" value="F:oxidoreductase activity, acting on diphenols and related substances as donors, oxygen as acceptor"/>
    <property type="evidence" value="ECO:0007669"/>
    <property type="project" value="TreeGrafter"/>
</dbReference>
<dbReference type="EMBL" id="VHSG01000026">
    <property type="protein sequence ID" value="TQV69912.1"/>
    <property type="molecule type" value="Genomic_DNA"/>
</dbReference>
<accession>A0A545SY70</accession>
<evidence type="ECO:0000256" key="9">
    <source>
        <dbReference type="ARBA" id="ARBA00022989"/>
    </source>
</evidence>
<evidence type="ECO:0000313" key="14">
    <source>
        <dbReference type="Proteomes" id="UP000319732"/>
    </source>
</evidence>
<gene>
    <name evidence="13" type="ORF">FKG94_22430</name>
</gene>
<feature type="transmembrane region" description="Helical" evidence="12">
    <location>
        <begin position="354"/>
        <end position="372"/>
    </location>
</feature>
<evidence type="ECO:0000256" key="6">
    <source>
        <dbReference type="ARBA" id="ARBA00022692"/>
    </source>
</evidence>
<dbReference type="PANTHER" id="PTHR30365:SF14">
    <property type="entry name" value="CYTOCHROME BD MENAQUINOL OXIDASE SUBUNIT I-RELATED"/>
    <property type="match status" value="1"/>
</dbReference>
<dbReference type="GO" id="GO:0019646">
    <property type="term" value="P:aerobic electron transport chain"/>
    <property type="evidence" value="ECO:0007669"/>
    <property type="project" value="InterPro"/>
</dbReference>
<evidence type="ECO:0000256" key="11">
    <source>
        <dbReference type="ARBA" id="ARBA00023136"/>
    </source>
</evidence>
<keyword evidence="10 12" id="KW-0408">Iron</keyword>
<keyword evidence="8 12" id="KW-0249">Electron transport</keyword>
<evidence type="ECO:0000256" key="3">
    <source>
        <dbReference type="ARBA" id="ARBA00022448"/>
    </source>
</evidence>
<comment type="similarity">
    <text evidence="2 12">Belongs to the cytochrome ubiquinol oxidase subunit 1 family.</text>
</comment>
<feature type="transmembrane region" description="Helical" evidence="12">
    <location>
        <begin position="318"/>
        <end position="342"/>
    </location>
</feature>
<keyword evidence="5 12" id="KW-0349">Heme</keyword>
<keyword evidence="4 12" id="KW-1003">Cell membrane</keyword>
<dbReference type="GO" id="GO:0070069">
    <property type="term" value="C:cytochrome complex"/>
    <property type="evidence" value="ECO:0007669"/>
    <property type="project" value="UniProtKB-UniRule"/>
</dbReference>
<evidence type="ECO:0000256" key="2">
    <source>
        <dbReference type="ARBA" id="ARBA00009819"/>
    </source>
</evidence>
<dbReference type="RefSeq" id="WP_142929190.1">
    <property type="nucleotide sequence ID" value="NZ_ML660104.1"/>
</dbReference>
<keyword evidence="7 12" id="KW-0479">Metal-binding</keyword>
<dbReference type="OrthoDB" id="9807042at2"/>
<dbReference type="InterPro" id="IPR002585">
    <property type="entry name" value="Cyt-d_ubiquinol_oxidase_su_1"/>
</dbReference>
<dbReference type="PANTHER" id="PTHR30365">
    <property type="entry name" value="CYTOCHROME D UBIQUINOL OXIDASE"/>
    <property type="match status" value="1"/>
</dbReference>
<evidence type="ECO:0000256" key="10">
    <source>
        <dbReference type="ARBA" id="ARBA00023004"/>
    </source>
</evidence>
<dbReference type="GO" id="GO:0046872">
    <property type="term" value="F:metal ion binding"/>
    <property type="evidence" value="ECO:0007669"/>
    <property type="project" value="UniProtKB-UniRule"/>
</dbReference>
<feature type="transmembrane region" description="Helical" evidence="12">
    <location>
        <begin position="94"/>
        <end position="115"/>
    </location>
</feature>
<evidence type="ECO:0000256" key="7">
    <source>
        <dbReference type="ARBA" id="ARBA00022723"/>
    </source>
</evidence>
<dbReference type="GO" id="GO:0005886">
    <property type="term" value="C:plasma membrane"/>
    <property type="evidence" value="ECO:0007669"/>
    <property type="project" value="UniProtKB-SubCell"/>
</dbReference>
<dbReference type="PIRSF" id="PIRSF006446">
    <property type="entry name" value="Cyt_quinol_oxidase_1"/>
    <property type="match status" value="1"/>
</dbReference>
<dbReference type="GO" id="GO:0009055">
    <property type="term" value="F:electron transfer activity"/>
    <property type="evidence" value="ECO:0007669"/>
    <property type="project" value="UniProtKB-UniRule"/>
</dbReference>
<name>A0A545SY70_9GAMM</name>
<keyword evidence="14" id="KW-1185">Reference proteome</keyword>
<feature type="transmembrane region" description="Helical" evidence="12">
    <location>
        <begin position="15"/>
        <end position="33"/>
    </location>
</feature>
<dbReference type="Pfam" id="PF01654">
    <property type="entry name" value="Cyt_bd_oxida_I"/>
    <property type="match status" value="1"/>
</dbReference>
<feature type="transmembrane region" description="Helical" evidence="12">
    <location>
        <begin position="404"/>
        <end position="426"/>
    </location>
</feature>
<keyword evidence="11 12" id="KW-0472">Membrane</keyword>
<evidence type="ECO:0000256" key="5">
    <source>
        <dbReference type="ARBA" id="ARBA00022617"/>
    </source>
</evidence>
<evidence type="ECO:0000256" key="4">
    <source>
        <dbReference type="ARBA" id="ARBA00022475"/>
    </source>
</evidence>
<organism evidence="13 14">
    <name type="scientific">Exilibacterium tricleocarpae</name>
    <dbReference type="NCBI Taxonomy" id="2591008"/>
    <lineage>
        <taxon>Bacteria</taxon>
        <taxon>Pseudomonadati</taxon>
        <taxon>Pseudomonadota</taxon>
        <taxon>Gammaproteobacteria</taxon>
        <taxon>Cellvibrionales</taxon>
        <taxon>Cellvibrionaceae</taxon>
        <taxon>Exilibacterium</taxon>
    </lineage>
</organism>
<feature type="transmembrane region" description="Helical" evidence="12">
    <location>
        <begin position="53"/>
        <end position="74"/>
    </location>
</feature>
<dbReference type="AlphaFoldDB" id="A0A545SY70"/>
<proteinExistence type="inferred from homology"/>
<keyword evidence="6 12" id="KW-0812">Transmembrane</keyword>
<evidence type="ECO:0000256" key="12">
    <source>
        <dbReference type="PIRNR" id="PIRNR006446"/>
    </source>
</evidence>
<keyword evidence="9 12" id="KW-1133">Transmembrane helix</keyword>
<keyword evidence="3 12" id="KW-0813">Transport</keyword>
<feature type="transmembrane region" description="Helical" evidence="12">
    <location>
        <begin position="127"/>
        <end position="150"/>
    </location>
</feature>
<dbReference type="Proteomes" id="UP000319732">
    <property type="component" value="Unassembled WGS sequence"/>
</dbReference>
<evidence type="ECO:0000256" key="1">
    <source>
        <dbReference type="ARBA" id="ARBA00004651"/>
    </source>
</evidence>
<feature type="transmembrane region" description="Helical" evidence="12">
    <location>
        <begin position="184"/>
        <end position="203"/>
    </location>
</feature>
<comment type="subcellular location">
    <subcellularLocation>
        <location evidence="12">Cell inner membrane</location>
    </subcellularLocation>
    <subcellularLocation>
        <location evidence="1">Cell membrane</location>
        <topology evidence="1">Multi-pass membrane protein</topology>
    </subcellularLocation>
</comment>
<dbReference type="GO" id="GO:0020037">
    <property type="term" value="F:heme binding"/>
    <property type="evidence" value="ECO:0007669"/>
    <property type="project" value="TreeGrafter"/>
</dbReference>
<evidence type="ECO:0000256" key="8">
    <source>
        <dbReference type="ARBA" id="ARBA00022982"/>
    </source>
</evidence>
<protein>
    <submittedName>
        <fullName evidence="13">Cytochrome ubiquinol oxidase subunit I</fullName>
    </submittedName>
</protein>
<comment type="caution">
    <text evidence="13">The sequence shown here is derived from an EMBL/GenBank/DDBJ whole genome shotgun (WGS) entry which is preliminary data.</text>
</comment>
<feature type="transmembrane region" description="Helical" evidence="12">
    <location>
        <begin position="215"/>
        <end position="234"/>
    </location>
</feature>
<evidence type="ECO:0000313" key="13">
    <source>
        <dbReference type="EMBL" id="TQV69912.1"/>
    </source>
</evidence>